<dbReference type="Pfam" id="PF02563">
    <property type="entry name" value="Poly_export"/>
    <property type="match status" value="1"/>
</dbReference>
<feature type="chain" id="PRO_5047255746" evidence="2">
    <location>
        <begin position="32"/>
        <end position="242"/>
    </location>
</feature>
<evidence type="ECO:0000313" key="6">
    <source>
        <dbReference type="Proteomes" id="UP001216595"/>
    </source>
</evidence>
<dbReference type="Gene3D" id="3.10.560.10">
    <property type="entry name" value="Outer membrane lipoprotein wza domain like"/>
    <property type="match status" value="1"/>
</dbReference>
<proteinExistence type="predicted"/>
<dbReference type="RefSeq" id="WP_272741880.1">
    <property type="nucleotide sequence ID" value="NZ_JAQQKW010000007.1"/>
</dbReference>
<name>A0ABT5IGW4_9CAUL</name>
<evidence type="ECO:0000259" key="3">
    <source>
        <dbReference type="Pfam" id="PF02563"/>
    </source>
</evidence>
<dbReference type="Proteomes" id="UP001216595">
    <property type="component" value="Unassembled WGS sequence"/>
</dbReference>
<dbReference type="EMBL" id="JAQQKW010000007">
    <property type="protein sequence ID" value="MDC7695202.1"/>
    <property type="molecule type" value="Genomic_DNA"/>
</dbReference>
<evidence type="ECO:0000259" key="4">
    <source>
        <dbReference type="Pfam" id="PF10531"/>
    </source>
</evidence>
<dbReference type="InterPro" id="IPR003715">
    <property type="entry name" value="Poly_export_N"/>
</dbReference>
<feature type="domain" description="Soluble ligand binding" evidence="4">
    <location>
        <begin position="129"/>
        <end position="181"/>
    </location>
</feature>
<dbReference type="Gene3D" id="3.30.1950.10">
    <property type="entry name" value="wza like domain"/>
    <property type="match status" value="1"/>
</dbReference>
<keyword evidence="6" id="KW-1185">Reference proteome</keyword>
<comment type="caution">
    <text evidence="5">The sequence shown here is derived from an EMBL/GenBank/DDBJ whole genome shotgun (WGS) entry which is preliminary data.</text>
</comment>
<dbReference type="InterPro" id="IPR049712">
    <property type="entry name" value="Poly_export"/>
</dbReference>
<keyword evidence="1 2" id="KW-0732">Signal</keyword>
<dbReference type="InterPro" id="IPR019554">
    <property type="entry name" value="Soluble_ligand-bd"/>
</dbReference>
<dbReference type="PANTHER" id="PTHR33619">
    <property type="entry name" value="POLYSACCHARIDE EXPORT PROTEIN GFCE-RELATED"/>
    <property type="match status" value="1"/>
</dbReference>
<dbReference type="Pfam" id="PF10531">
    <property type="entry name" value="SLBB"/>
    <property type="match status" value="1"/>
</dbReference>
<evidence type="ECO:0000256" key="2">
    <source>
        <dbReference type="SAM" id="SignalP"/>
    </source>
</evidence>
<feature type="domain" description="Polysaccharide export protein N-terminal" evidence="3">
    <location>
        <begin position="48"/>
        <end position="119"/>
    </location>
</feature>
<sequence>MDAAMLSKRALMKGVTGMGLLALCIAPAAHAGRAPEAAPIRFSEWTDEDPPYLFYPSDKLEIQVPSAPELSRTTQVGQDGRITLPLVGQVMAAFKSVTDLQTEITELYRPYLRHPEVTVFPGDTGNTRVLVGGEVRNPGWVEMPGDFDALSAALAAGGFTNAAKSQQVLILRRGPDGKIMQRLIDLKSPLNGKASVAVALRRHDIVFVPKTRIAKAGVWVEQNINNIVPAGIMSWLLYSQNK</sequence>
<evidence type="ECO:0000313" key="5">
    <source>
        <dbReference type="EMBL" id="MDC7695202.1"/>
    </source>
</evidence>
<dbReference type="PANTHER" id="PTHR33619:SF3">
    <property type="entry name" value="POLYSACCHARIDE EXPORT PROTEIN GFCE-RELATED"/>
    <property type="match status" value="1"/>
</dbReference>
<organism evidence="5 6">
    <name type="scientific">Asticcacaulis currens</name>
    <dbReference type="NCBI Taxonomy" id="2984210"/>
    <lineage>
        <taxon>Bacteria</taxon>
        <taxon>Pseudomonadati</taxon>
        <taxon>Pseudomonadota</taxon>
        <taxon>Alphaproteobacteria</taxon>
        <taxon>Caulobacterales</taxon>
        <taxon>Caulobacteraceae</taxon>
        <taxon>Asticcacaulis</taxon>
    </lineage>
</organism>
<protein>
    <submittedName>
        <fullName evidence="5">Polysaccharide export protein</fullName>
    </submittedName>
</protein>
<gene>
    <name evidence="5" type="ORF">PQU94_13015</name>
</gene>
<accession>A0ABT5IGW4</accession>
<feature type="signal peptide" evidence="2">
    <location>
        <begin position="1"/>
        <end position="31"/>
    </location>
</feature>
<reference evidence="5 6" key="1">
    <citation type="submission" date="2023-01" db="EMBL/GenBank/DDBJ databases">
        <title>Novel species of the genus Asticcacaulis isolated from rivers.</title>
        <authorList>
            <person name="Lu H."/>
        </authorList>
    </citation>
    <scope>NUCLEOTIDE SEQUENCE [LARGE SCALE GENOMIC DNA]</scope>
    <source>
        <strain evidence="5 6">DXS10W</strain>
    </source>
</reference>
<evidence type="ECO:0000256" key="1">
    <source>
        <dbReference type="ARBA" id="ARBA00022729"/>
    </source>
</evidence>